<keyword evidence="12" id="KW-0472">Membrane</keyword>
<keyword evidence="6" id="KW-0285">Flavoprotein</keyword>
<dbReference type="Gene3D" id="3.50.50.60">
    <property type="entry name" value="FAD/NAD(P)-binding domain"/>
    <property type="match status" value="2"/>
</dbReference>
<comment type="similarity">
    <text evidence="3">Belongs to the lysine N(6)-hydroxylase/L-ornithine N(5)-oxygenase family.</text>
</comment>
<organism evidence="13 14">
    <name type="scientific">Mycena chlorophos</name>
    <name type="common">Agaric fungus</name>
    <name type="synonym">Agaricus chlorophos</name>
    <dbReference type="NCBI Taxonomy" id="658473"/>
    <lineage>
        <taxon>Eukaryota</taxon>
        <taxon>Fungi</taxon>
        <taxon>Dikarya</taxon>
        <taxon>Basidiomycota</taxon>
        <taxon>Agaricomycotina</taxon>
        <taxon>Agaricomycetes</taxon>
        <taxon>Agaricomycetidae</taxon>
        <taxon>Agaricales</taxon>
        <taxon>Marasmiineae</taxon>
        <taxon>Mycenaceae</taxon>
        <taxon>Mycena</taxon>
    </lineage>
</organism>
<evidence type="ECO:0000256" key="10">
    <source>
        <dbReference type="ARBA" id="ARBA00047598"/>
    </source>
</evidence>
<reference evidence="13" key="1">
    <citation type="submission" date="2014-09" db="EMBL/GenBank/DDBJ databases">
        <title>Genome sequence of the luminous mushroom Mycena chlorophos for searching fungal bioluminescence genes.</title>
        <authorList>
            <person name="Tanaka Y."/>
            <person name="Kasuga D."/>
            <person name="Oba Y."/>
            <person name="Hase S."/>
            <person name="Sato K."/>
            <person name="Oba Y."/>
            <person name="Sakakibara Y."/>
        </authorList>
    </citation>
    <scope>NUCLEOTIDE SEQUENCE</scope>
</reference>
<comment type="catalytic activity">
    <reaction evidence="11">
        <text>L-ornithine + NADH + O2 = N(5)-hydroxy-L-ornithine + NAD(+) + H2O</text>
        <dbReference type="Rhea" id="RHEA:41512"/>
        <dbReference type="ChEBI" id="CHEBI:15377"/>
        <dbReference type="ChEBI" id="CHEBI:15379"/>
        <dbReference type="ChEBI" id="CHEBI:46911"/>
        <dbReference type="ChEBI" id="CHEBI:57540"/>
        <dbReference type="ChEBI" id="CHEBI:57945"/>
        <dbReference type="ChEBI" id="CHEBI:78275"/>
        <dbReference type="EC" id="1.14.13.196"/>
    </reaction>
</comment>
<evidence type="ECO:0000256" key="6">
    <source>
        <dbReference type="ARBA" id="ARBA00022630"/>
    </source>
</evidence>
<evidence type="ECO:0000256" key="7">
    <source>
        <dbReference type="ARBA" id="ARBA00022827"/>
    </source>
</evidence>
<evidence type="ECO:0000313" key="13">
    <source>
        <dbReference type="EMBL" id="GAT54873.1"/>
    </source>
</evidence>
<dbReference type="PANTHER" id="PTHR42877">
    <property type="entry name" value="L-ORNITHINE N(5)-MONOOXYGENASE-RELATED"/>
    <property type="match status" value="1"/>
</dbReference>
<keyword evidence="9" id="KW-0560">Oxidoreductase</keyword>
<accession>A0ABQ0LUX7</accession>
<evidence type="ECO:0000313" key="14">
    <source>
        <dbReference type="Proteomes" id="UP000815677"/>
    </source>
</evidence>
<proteinExistence type="inferred from homology"/>
<dbReference type="Pfam" id="PF13434">
    <property type="entry name" value="Lys_Orn_oxgnase"/>
    <property type="match status" value="1"/>
</dbReference>
<comment type="catalytic activity">
    <reaction evidence="10">
        <text>L-ornithine + NADPH + O2 = N(5)-hydroxy-L-ornithine + NADP(+) + H2O</text>
        <dbReference type="Rhea" id="RHEA:41508"/>
        <dbReference type="ChEBI" id="CHEBI:15377"/>
        <dbReference type="ChEBI" id="CHEBI:15379"/>
        <dbReference type="ChEBI" id="CHEBI:46911"/>
        <dbReference type="ChEBI" id="CHEBI:57783"/>
        <dbReference type="ChEBI" id="CHEBI:58349"/>
        <dbReference type="ChEBI" id="CHEBI:78275"/>
        <dbReference type="EC" id="1.14.13.196"/>
    </reaction>
</comment>
<evidence type="ECO:0000256" key="12">
    <source>
        <dbReference type="SAM" id="Phobius"/>
    </source>
</evidence>
<protein>
    <recommendedName>
        <fullName evidence="5">L-ornithine N(5)-monooxygenase [NAD(P)H]</fullName>
        <ecNumber evidence="5">1.14.13.196</ecNumber>
    </recommendedName>
</protein>
<dbReference type="Proteomes" id="UP000815677">
    <property type="component" value="Unassembled WGS sequence"/>
</dbReference>
<dbReference type="SUPFAM" id="SSF51905">
    <property type="entry name" value="FAD/NAD(P)-binding domain"/>
    <property type="match status" value="2"/>
</dbReference>
<keyword evidence="7" id="KW-0274">FAD</keyword>
<dbReference type="EC" id="1.14.13.196" evidence="5"/>
<comment type="pathway">
    <text evidence="2">Siderophore biosynthesis.</text>
</comment>
<sequence>MSGISQTPNRACAAFKHFFLRPIFVHPARLTVRRITRFRSARKPTEAQLARQGRASDLMTVLPDGPPRERMPVKLEEIQQPHVVIVGTGMGGIAMAMALKRKGYENFTLIEKAASPGGTWRDNIYPGCSSDVAMHMYSFASELRPDWTHTHAFQPTILEYILSVFEKHNLAPHTLFNRTVLSAEWDTEKQAYRIASADTLTGQRQDGEIIAHVLVSAIGLLEIPRFPDIPGQQRFAGTAFHSARWDYGVDLKGKSVAVIGSGASATQFVPRISEDPSVQVTQYCRSPIWIFPPIRAEYSQLHRSLLKWVPGWLRVYRGLHFAWTEILYLAIFGNKITNGILQSLLRSYVRRVAPAEYADKLIPTDPDFRLGCKRIVYDTNYLPSLARPNMELSYDAIQEITPEGIRTSAGTKKHDVIIYATGYVTDTYSIPVKGTTDQTVKQYFDAHGGPTAYLGTAVPGFPNFFTLSGANTATGHTSLLFAIEVQVAYLLKLLAPILFSPSNAERRLTSIEPTASATGAYNTLLQRRLSTFIWARCTSWYRTGTVSARTGEKVYAGKIHGLFPGSMTLFWWWMRKVRWGDYKVVLREGDGEGGLQEGTWRPRRSIGRKVGFAVLVLALVAALGVLGWPKMRSKFAPCC</sequence>
<evidence type="ECO:0000256" key="5">
    <source>
        <dbReference type="ARBA" id="ARBA00012881"/>
    </source>
</evidence>
<evidence type="ECO:0000256" key="9">
    <source>
        <dbReference type="ARBA" id="ARBA00023002"/>
    </source>
</evidence>
<comment type="similarity">
    <text evidence="4">Belongs to the FAD-binding monooxygenase family.</text>
</comment>
<evidence type="ECO:0000256" key="1">
    <source>
        <dbReference type="ARBA" id="ARBA00001974"/>
    </source>
</evidence>
<evidence type="ECO:0000256" key="4">
    <source>
        <dbReference type="ARBA" id="ARBA00010139"/>
    </source>
</evidence>
<keyword evidence="14" id="KW-1185">Reference proteome</keyword>
<evidence type="ECO:0000256" key="8">
    <source>
        <dbReference type="ARBA" id="ARBA00022857"/>
    </source>
</evidence>
<keyword evidence="12" id="KW-1133">Transmembrane helix</keyword>
<feature type="transmembrane region" description="Helical" evidence="12">
    <location>
        <begin position="610"/>
        <end position="628"/>
    </location>
</feature>
<gene>
    <name evidence="13" type="ORF">MCHLO_11693</name>
</gene>
<dbReference type="InterPro" id="IPR025700">
    <property type="entry name" value="Lys/Orn_oxygenase"/>
</dbReference>
<evidence type="ECO:0000256" key="3">
    <source>
        <dbReference type="ARBA" id="ARBA00007588"/>
    </source>
</evidence>
<evidence type="ECO:0000256" key="11">
    <source>
        <dbReference type="ARBA" id="ARBA00049248"/>
    </source>
</evidence>
<dbReference type="EMBL" id="DF848785">
    <property type="protein sequence ID" value="GAT54873.1"/>
    <property type="molecule type" value="Genomic_DNA"/>
</dbReference>
<keyword evidence="8" id="KW-0521">NADP</keyword>
<dbReference type="PANTHER" id="PTHR42877:SF4">
    <property type="entry name" value="FAD_NAD(P)-BINDING DOMAIN-CONTAINING PROTEIN-RELATED"/>
    <property type="match status" value="1"/>
</dbReference>
<comment type="cofactor">
    <cofactor evidence="1">
        <name>FAD</name>
        <dbReference type="ChEBI" id="CHEBI:57692"/>
    </cofactor>
</comment>
<dbReference type="InterPro" id="IPR036188">
    <property type="entry name" value="FAD/NAD-bd_sf"/>
</dbReference>
<dbReference type="Pfam" id="PF13450">
    <property type="entry name" value="NAD_binding_8"/>
    <property type="match status" value="1"/>
</dbReference>
<name>A0ABQ0LUX7_MYCCL</name>
<evidence type="ECO:0000256" key="2">
    <source>
        <dbReference type="ARBA" id="ARBA00004924"/>
    </source>
</evidence>
<keyword evidence="12" id="KW-0812">Transmembrane</keyword>
<dbReference type="InterPro" id="IPR051209">
    <property type="entry name" value="FAD-bind_Monooxygenase_sf"/>
</dbReference>